<keyword evidence="3" id="KW-1185">Reference proteome</keyword>
<organism evidence="2 3">
    <name type="scientific">Streptococcus cuniculi</name>
    <dbReference type="NCBI Taxonomy" id="1432788"/>
    <lineage>
        <taxon>Bacteria</taxon>
        <taxon>Bacillati</taxon>
        <taxon>Bacillota</taxon>
        <taxon>Bacilli</taxon>
        <taxon>Lactobacillales</taxon>
        <taxon>Streptococcaceae</taxon>
        <taxon>Streptococcus</taxon>
    </lineage>
</organism>
<accession>A0A1Q8E6G9</accession>
<dbReference type="EMBL" id="MSJM01000007">
    <property type="protein sequence ID" value="OLF47388.1"/>
    <property type="molecule type" value="Genomic_DNA"/>
</dbReference>
<evidence type="ECO:0000313" key="2">
    <source>
        <dbReference type="EMBL" id="OLF47388.1"/>
    </source>
</evidence>
<sequence>MSGVRALESTLNYIRFLEDKNKELREQNDFLEDEKRRCYLDMKKDEETIERLKRSNLYLTQIVIDSYSESKRSSMNRRKLGRKWRAR</sequence>
<dbReference type="Proteomes" id="UP000186890">
    <property type="component" value="Unassembled WGS sequence"/>
</dbReference>
<dbReference type="OrthoDB" id="2237595at2"/>
<protein>
    <submittedName>
        <fullName evidence="2">Uncharacterized protein</fullName>
    </submittedName>
</protein>
<keyword evidence="1" id="KW-0175">Coiled coil</keyword>
<evidence type="ECO:0000313" key="3">
    <source>
        <dbReference type="Proteomes" id="UP000186890"/>
    </source>
</evidence>
<reference evidence="3" key="1">
    <citation type="submission" date="2016-12" db="EMBL/GenBank/DDBJ databases">
        <authorList>
            <person name="Gulvik C.A."/>
        </authorList>
    </citation>
    <scope>NUCLEOTIDE SEQUENCE [LARGE SCALE GENOMIC DNA]</scope>
    <source>
        <strain evidence="3">NED12-00049-6B</strain>
    </source>
</reference>
<name>A0A1Q8E6G9_9STRE</name>
<evidence type="ECO:0000256" key="1">
    <source>
        <dbReference type="SAM" id="Coils"/>
    </source>
</evidence>
<proteinExistence type="predicted"/>
<feature type="coiled-coil region" evidence="1">
    <location>
        <begin position="7"/>
        <end position="41"/>
    </location>
</feature>
<comment type="caution">
    <text evidence="2">The sequence shown here is derived from an EMBL/GenBank/DDBJ whole genome shotgun (WGS) entry which is preliminary data.</text>
</comment>
<dbReference type="AlphaFoldDB" id="A0A1Q8E6G9"/>
<gene>
    <name evidence="2" type="ORF">BU202_08130</name>
</gene>